<dbReference type="Proteomes" id="UP001244011">
    <property type="component" value="Unassembled WGS sequence"/>
</dbReference>
<comment type="caution">
    <text evidence="4">The sequence shown here is derived from an EMBL/GenBank/DDBJ whole genome shotgun (WGS) entry which is preliminary data.</text>
</comment>
<evidence type="ECO:0000259" key="2">
    <source>
        <dbReference type="Pfam" id="PF06985"/>
    </source>
</evidence>
<proteinExistence type="predicted"/>
<dbReference type="AlphaFoldDB" id="A0AAJ0BXX7"/>
<dbReference type="Pfam" id="PF26640">
    <property type="entry name" value="DUF8212"/>
    <property type="match status" value="1"/>
</dbReference>
<dbReference type="EMBL" id="MU839012">
    <property type="protein sequence ID" value="KAK1766345.1"/>
    <property type="molecule type" value="Genomic_DNA"/>
</dbReference>
<keyword evidence="5" id="KW-1185">Reference proteome</keyword>
<dbReference type="InterPro" id="IPR010730">
    <property type="entry name" value="HET"/>
</dbReference>
<organism evidence="4 5">
    <name type="scientific">Phialemonium atrogriseum</name>
    <dbReference type="NCBI Taxonomy" id="1093897"/>
    <lineage>
        <taxon>Eukaryota</taxon>
        <taxon>Fungi</taxon>
        <taxon>Dikarya</taxon>
        <taxon>Ascomycota</taxon>
        <taxon>Pezizomycotina</taxon>
        <taxon>Sordariomycetes</taxon>
        <taxon>Sordariomycetidae</taxon>
        <taxon>Cephalothecales</taxon>
        <taxon>Cephalothecaceae</taxon>
        <taxon>Phialemonium</taxon>
    </lineage>
</organism>
<feature type="region of interest" description="Disordered" evidence="1">
    <location>
        <begin position="606"/>
        <end position="645"/>
    </location>
</feature>
<protein>
    <submittedName>
        <fullName evidence="4">Heterokaryon incompatibility protein-domain-containing protein</fullName>
    </submittedName>
</protein>
<reference evidence="4" key="1">
    <citation type="submission" date="2023-06" db="EMBL/GenBank/DDBJ databases">
        <title>Genome-scale phylogeny and comparative genomics of the fungal order Sordariales.</title>
        <authorList>
            <consortium name="Lawrence Berkeley National Laboratory"/>
            <person name="Hensen N."/>
            <person name="Bonometti L."/>
            <person name="Westerberg I."/>
            <person name="Brannstrom I.O."/>
            <person name="Guillou S."/>
            <person name="Cros-Aarteil S."/>
            <person name="Calhoun S."/>
            <person name="Haridas S."/>
            <person name="Kuo A."/>
            <person name="Mondo S."/>
            <person name="Pangilinan J."/>
            <person name="Riley R."/>
            <person name="Labutti K."/>
            <person name="Andreopoulos B."/>
            <person name="Lipzen A."/>
            <person name="Chen C."/>
            <person name="Yanf M."/>
            <person name="Daum C."/>
            <person name="Ng V."/>
            <person name="Clum A."/>
            <person name="Steindorff A."/>
            <person name="Ohm R."/>
            <person name="Martin F."/>
            <person name="Silar P."/>
            <person name="Natvig D."/>
            <person name="Lalanne C."/>
            <person name="Gautier V."/>
            <person name="Ament-Velasquez S.L."/>
            <person name="Kruys A."/>
            <person name="Hutchinson M.I."/>
            <person name="Powell A.J."/>
            <person name="Barry K."/>
            <person name="Miller A.N."/>
            <person name="Grigoriev I.V."/>
            <person name="Debuchy R."/>
            <person name="Gladieux P."/>
            <person name="Thoren M.H."/>
            <person name="Johannesson H."/>
        </authorList>
    </citation>
    <scope>NUCLEOTIDE SEQUENCE</scope>
    <source>
        <strain evidence="4">8032-3</strain>
    </source>
</reference>
<dbReference type="GeneID" id="85311472"/>
<feature type="domain" description="DUF8212" evidence="3">
    <location>
        <begin position="235"/>
        <end position="297"/>
    </location>
</feature>
<dbReference type="InterPro" id="IPR058525">
    <property type="entry name" value="DUF8212"/>
</dbReference>
<accession>A0AAJ0BXX7</accession>
<evidence type="ECO:0000313" key="5">
    <source>
        <dbReference type="Proteomes" id="UP001244011"/>
    </source>
</evidence>
<dbReference type="PANTHER" id="PTHR10622">
    <property type="entry name" value="HET DOMAIN-CONTAINING PROTEIN"/>
    <property type="match status" value="1"/>
</dbReference>
<gene>
    <name evidence="4" type="ORF">QBC33DRAFT_542558</name>
</gene>
<sequence length="732" mass="82762">MWLINVRNMALKEVVNPEEYRYAILSHRWLRDMNDEVSFQDMADLQAARRKPGFSKIQMTCRKADEKGLDYAWVDTCCIDKTSSASLQEAVNSMFRWYKVSSYCFAYLHDVETETSGSEEAEDRTPGAVNDVSESEWFTRGWTLQELIAPEVVEFYDRAWRFRGDKSLLRQKIADRTGIDVAVLEDDELLPTIPLGRRMSWASERETTRVEDRAYCLLGIFDVNMSIIYGEGANSFFRLQEEIVKKSNDLSLFAWTSQLGAQRDQRAPMHRQQEFRGILARSPAEFVNCRNIRTATEQIAPMREFAMTNNGCLRIETYLARAPNSDGVFALDCTDGTFNKENRERRLGIYLMKTKHGYVRCQTSKICSTYRQNFWAGPLEIAYIRKDLTPSESDRLRAEMPGSIIFHFHLPNSYRVQQFSALPAGRWDADGKYFNTDNDKNFTGYVQFHIRPRYWRFVIVCGLIDLSTNDPEVAGPRMHGHGSHGGTVLWATIFTDEDPVAVSQLATIDKMRKDGDEQGGVARLCGKVLTWHLDKQGRLPLKAMLEQKKLASDDDGEVTYWLAVRPDFRDGIPIFSVNVFIQDMNRLAGEAEQAEMDEEEYDSMTGYAPRQEAPDPPRAAADYAHDNPGYTYPSPGSGYAEPRPPPFRGNYRAPEAPQHFGNPFGGPSYPRPPPPHFAGGYRAPGPNPDMGFPTAPPAFGPAFGPVFGPPPAAPYGNPFAGGNGYGNTGPWR</sequence>
<evidence type="ECO:0000256" key="1">
    <source>
        <dbReference type="SAM" id="MobiDB-lite"/>
    </source>
</evidence>
<evidence type="ECO:0000313" key="4">
    <source>
        <dbReference type="EMBL" id="KAK1766345.1"/>
    </source>
</evidence>
<name>A0AAJ0BXX7_9PEZI</name>
<dbReference type="Pfam" id="PF06985">
    <property type="entry name" value="HET"/>
    <property type="match status" value="1"/>
</dbReference>
<dbReference type="PANTHER" id="PTHR10622:SF12">
    <property type="entry name" value="HET DOMAIN-CONTAINING PROTEIN"/>
    <property type="match status" value="1"/>
</dbReference>
<feature type="region of interest" description="Disordered" evidence="1">
    <location>
        <begin position="706"/>
        <end position="732"/>
    </location>
</feature>
<feature type="domain" description="Heterokaryon incompatibility" evidence="2">
    <location>
        <begin position="22"/>
        <end position="115"/>
    </location>
</feature>
<feature type="compositionally biased region" description="Gly residues" evidence="1">
    <location>
        <begin position="719"/>
        <end position="732"/>
    </location>
</feature>
<evidence type="ECO:0000259" key="3">
    <source>
        <dbReference type="Pfam" id="PF26640"/>
    </source>
</evidence>
<dbReference type="RefSeq" id="XP_060282558.1">
    <property type="nucleotide sequence ID" value="XM_060428285.1"/>
</dbReference>